<evidence type="ECO:0000313" key="7">
    <source>
        <dbReference type="Proteomes" id="UP000279446"/>
    </source>
</evidence>
<evidence type="ECO:0000256" key="3">
    <source>
        <dbReference type="ARBA" id="ARBA00022643"/>
    </source>
</evidence>
<evidence type="ECO:0000256" key="4">
    <source>
        <dbReference type="ARBA" id="ARBA00023002"/>
    </source>
</evidence>
<dbReference type="AlphaFoldDB" id="A0A433XZI3"/>
<organism evidence="6 7">
    <name type="scientific">Paenibacillus anaericanus</name>
    <dbReference type="NCBI Taxonomy" id="170367"/>
    <lineage>
        <taxon>Bacteria</taxon>
        <taxon>Bacillati</taxon>
        <taxon>Bacillota</taxon>
        <taxon>Bacilli</taxon>
        <taxon>Bacillales</taxon>
        <taxon>Paenibacillaceae</taxon>
        <taxon>Paenibacillus</taxon>
    </lineage>
</organism>
<evidence type="ECO:0000313" key="6">
    <source>
        <dbReference type="EMBL" id="RUT40517.1"/>
    </source>
</evidence>
<keyword evidence="4" id="KW-0560">Oxidoreductase</keyword>
<dbReference type="Proteomes" id="UP000279446">
    <property type="component" value="Unassembled WGS sequence"/>
</dbReference>
<dbReference type="PRINTS" id="PR00411">
    <property type="entry name" value="PNDRDTASEI"/>
</dbReference>
<dbReference type="GO" id="GO:0016491">
    <property type="term" value="F:oxidoreductase activity"/>
    <property type="evidence" value="ECO:0007669"/>
    <property type="project" value="UniProtKB-KW"/>
</dbReference>
<dbReference type="Gene3D" id="3.50.50.60">
    <property type="entry name" value="FAD/NAD(P)-binding domain"/>
    <property type="match status" value="1"/>
</dbReference>
<proteinExistence type="predicted"/>
<evidence type="ECO:0000256" key="1">
    <source>
        <dbReference type="ARBA" id="ARBA00001917"/>
    </source>
</evidence>
<dbReference type="Pfam" id="PF07992">
    <property type="entry name" value="Pyr_redox_2"/>
    <property type="match status" value="1"/>
</dbReference>
<comment type="cofactor">
    <cofactor evidence="1">
        <name>FMN</name>
        <dbReference type="ChEBI" id="CHEBI:58210"/>
    </cofactor>
</comment>
<dbReference type="InterPro" id="IPR051793">
    <property type="entry name" value="NADH:flavin_oxidoreductase"/>
</dbReference>
<feature type="domain" description="FAD/NAD(P)-binding" evidence="5">
    <location>
        <begin position="4"/>
        <end position="150"/>
    </location>
</feature>
<dbReference type="InterPro" id="IPR023753">
    <property type="entry name" value="FAD/NAD-binding_dom"/>
</dbReference>
<keyword evidence="7" id="KW-1185">Reference proteome</keyword>
<dbReference type="OrthoDB" id="9772736at2"/>
<dbReference type="InterPro" id="IPR036188">
    <property type="entry name" value="FAD/NAD-bd_sf"/>
</dbReference>
<gene>
    <name evidence="6" type="ORF">EJP82_24775</name>
</gene>
<comment type="caution">
    <text evidence="6">The sequence shown here is derived from an EMBL/GenBank/DDBJ whole genome shotgun (WGS) entry which is preliminary data.</text>
</comment>
<reference evidence="6 7" key="1">
    <citation type="submission" date="2018-12" db="EMBL/GenBank/DDBJ databases">
        <authorList>
            <person name="Sun L."/>
            <person name="Chen Z."/>
        </authorList>
    </citation>
    <scope>NUCLEOTIDE SEQUENCE [LARGE SCALE GENOMIC DNA]</scope>
    <source>
        <strain evidence="6 7">DSM 15890</strain>
    </source>
</reference>
<accession>A0A433XZI3</accession>
<dbReference type="PRINTS" id="PR00368">
    <property type="entry name" value="FADPNR"/>
</dbReference>
<dbReference type="EMBL" id="RZNY01000035">
    <property type="protein sequence ID" value="RUT40517.1"/>
    <property type="molecule type" value="Genomic_DNA"/>
</dbReference>
<protein>
    <submittedName>
        <fullName evidence="6">FAD-dependent oxidoreductase</fullName>
    </submittedName>
</protein>
<name>A0A433XZI3_9BACL</name>
<sequence length="182" mass="19600">MLAYGADKVIWAAGGIPVRPASIEGIMGKNVCVAMDALRELCLVGDTIVVIGGGLVGCETAINYARKGKKVTIVEMSDKLLPEPLFIKNMMMLQVMLQHPNITSMPSTKLVKIGTGFATVENENSQQEIPCDSVVLAMGFRPNNEVYTALEGKVDIVNVGDSVRARKVYDAVHEAYTSILSI</sequence>
<evidence type="ECO:0000256" key="2">
    <source>
        <dbReference type="ARBA" id="ARBA00022630"/>
    </source>
</evidence>
<keyword evidence="3" id="KW-0288">FMN</keyword>
<keyword evidence="2" id="KW-0285">Flavoprotein</keyword>
<dbReference type="RefSeq" id="WP_127194738.1">
    <property type="nucleotide sequence ID" value="NZ_RZNY01000035.1"/>
</dbReference>
<dbReference type="PANTHER" id="PTHR42917">
    <property type="entry name" value="2,4-DIENOYL-COA REDUCTASE"/>
    <property type="match status" value="1"/>
</dbReference>
<dbReference type="PANTHER" id="PTHR42917:SF2">
    <property type="entry name" value="2,4-DIENOYL-COA REDUCTASE [(2E)-ENOYL-COA-PRODUCING]"/>
    <property type="match status" value="1"/>
</dbReference>
<evidence type="ECO:0000259" key="5">
    <source>
        <dbReference type="Pfam" id="PF07992"/>
    </source>
</evidence>
<dbReference type="SUPFAM" id="SSF51905">
    <property type="entry name" value="FAD/NAD(P)-binding domain"/>
    <property type="match status" value="1"/>
</dbReference>